<evidence type="ECO:0000313" key="3">
    <source>
        <dbReference type="EMBL" id="MCP3429672.1"/>
    </source>
</evidence>
<evidence type="ECO:0000313" key="4">
    <source>
        <dbReference type="Proteomes" id="UP001165413"/>
    </source>
</evidence>
<reference evidence="3" key="1">
    <citation type="submission" date="2022-07" db="EMBL/GenBank/DDBJ databases">
        <title>Characterization of the Novel Bacterium Alteromonas immobilis LMIT006 and Alteromonas gregis LMIT007.</title>
        <authorList>
            <person name="Lin X."/>
        </authorList>
    </citation>
    <scope>NUCLEOTIDE SEQUENCE</scope>
    <source>
        <strain evidence="3">LMIT007</strain>
    </source>
</reference>
<feature type="transmembrane region" description="Helical" evidence="2">
    <location>
        <begin position="23"/>
        <end position="42"/>
    </location>
</feature>
<keyword evidence="4" id="KW-1185">Reference proteome</keyword>
<keyword evidence="2" id="KW-0812">Transmembrane</keyword>
<gene>
    <name evidence="3" type="ORF">NLF92_12025</name>
</gene>
<organism evidence="3 4">
    <name type="scientific">Opacimonas viscosa</name>
    <dbReference type="NCBI Taxonomy" id="2961944"/>
    <lineage>
        <taxon>Bacteria</taxon>
        <taxon>Pseudomonadati</taxon>
        <taxon>Pseudomonadota</taxon>
        <taxon>Gammaproteobacteria</taxon>
        <taxon>Alteromonadales</taxon>
        <taxon>Alteromonadaceae</taxon>
        <taxon>Opacimonas</taxon>
    </lineage>
</organism>
<proteinExistence type="predicted"/>
<dbReference type="EMBL" id="JANATA010000028">
    <property type="protein sequence ID" value="MCP3429672.1"/>
    <property type="molecule type" value="Genomic_DNA"/>
</dbReference>
<dbReference type="Proteomes" id="UP001165413">
    <property type="component" value="Unassembled WGS sequence"/>
</dbReference>
<comment type="caution">
    <text evidence="3">The sequence shown here is derived from an EMBL/GenBank/DDBJ whole genome shotgun (WGS) entry which is preliminary data.</text>
</comment>
<name>A0AA41X033_9ALTE</name>
<keyword evidence="2" id="KW-0472">Membrane</keyword>
<keyword evidence="1" id="KW-0175">Coiled coil</keyword>
<keyword evidence="2" id="KW-1133">Transmembrane helix</keyword>
<evidence type="ECO:0000256" key="2">
    <source>
        <dbReference type="SAM" id="Phobius"/>
    </source>
</evidence>
<protein>
    <recommendedName>
        <fullName evidence="5">MSHA biogenesis protein MshJ</fullName>
    </recommendedName>
</protein>
<evidence type="ECO:0000256" key="1">
    <source>
        <dbReference type="SAM" id="Coils"/>
    </source>
</evidence>
<accession>A0AA41X033</accession>
<evidence type="ECO:0008006" key="5">
    <source>
        <dbReference type="Google" id="ProtNLM"/>
    </source>
</evidence>
<dbReference type="AlphaFoldDB" id="A0AA41X033"/>
<dbReference type="RefSeq" id="WP_254102304.1">
    <property type="nucleotide sequence ID" value="NZ_JANATA010000028.1"/>
</dbReference>
<sequence length="218" mass="25114">MSKQSAVDKLEVKYSALQKHEKILVLVLAMAFSAFIGFELLITPESNKTENLEKMIAATTSRIDQVEQDLTQMNIALANDPNEPLQDRIERLNARINSLDEQFTQQLNELIPASVMPKVLDSLFTKAEKLTLLEMSSVYPVDLFSNDKNMQTTRLYQHGVKLTFNGNYFAVLEFLEQIERMPYQLYWHSFNYDVEDYPTARIELELFTLSTNEAFIGV</sequence>
<feature type="coiled-coil region" evidence="1">
    <location>
        <begin position="49"/>
        <end position="109"/>
    </location>
</feature>